<accession>A0AAW1TVX9</accession>
<organism evidence="1 2">
    <name type="scientific">Henosepilachna vigintioctopunctata</name>
    <dbReference type="NCBI Taxonomy" id="420089"/>
    <lineage>
        <taxon>Eukaryota</taxon>
        <taxon>Metazoa</taxon>
        <taxon>Ecdysozoa</taxon>
        <taxon>Arthropoda</taxon>
        <taxon>Hexapoda</taxon>
        <taxon>Insecta</taxon>
        <taxon>Pterygota</taxon>
        <taxon>Neoptera</taxon>
        <taxon>Endopterygota</taxon>
        <taxon>Coleoptera</taxon>
        <taxon>Polyphaga</taxon>
        <taxon>Cucujiformia</taxon>
        <taxon>Coccinelloidea</taxon>
        <taxon>Coccinellidae</taxon>
        <taxon>Epilachninae</taxon>
        <taxon>Epilachnini</taxon>
        <taxon>Henosepilachna</taxon>
    </lineage>
</organism>
<sequence>MGHCSLKNSGVLDKILVLPSLKIAMGLMKSTATNIILAEANELPLKHRRLWLSTKFLSKLERCENDNVFLSINTLKEWNQVMPMKPPSIIFLFVFISELEYIEKDQTFSYYKFCLKSHYSEIKMINLGLEKHNIYNSRSFLVKVNKELPNFCEIFTDALETNRNSVVGVYSQGLVDISEGIPSFYPCRTAELIAIKKAVDIIKNKTNITRTIIFSD</sequence>
<evidence type="ECO:0008006" key="3">
    <source>
        <dbReference type="Google" id="ProtNLM"/>
    </source>
</evidence>
<evidence type="ECO:0000313" key="1">
    <source>
        <dbReference type="EMBL" id="KAK9872583.1"/>
    </source>
</evidence>
<dbReference type="EMBL" id="JARQZJ010000012">
    <property type="protein sequence ID" value="KAK9872583.1"/>
    <property type="molecule type" value="Genomic_DNA"/>
</dbReference>
<proteinExistence type="predicted"/>
<comment type="caution">
    <text evidence="1">The sequence shown here is derived from an EMBL/GenBank/DDBJ whole genome shotgun (WGS) entry which is preliminary data.</text>
</comment>
<dbReference type="Proteomes" id="UP001431783">
    <property type="component" value="Unassembled WGS sequence"/>
</dbReference>
<protein>
    <recommendedName>
        <fullName evidence="3">RNase H type-1 domain-containing protein</fullName>
    </recommendedName>
</protein>
<name>A0AAW1TVX9_9CUCU</name>
<keyword evidence="2" id="KW-1185">Reference proteome</keyword>
<gene>
    <name evidence="1" type="ORF">WA026_018715</name>
</gene>
<dbReference type="AlphaFoldDB" id="A0AAW1TVX9"/>
<evidence type="ECO:0000313" key="2">
    <source>
        <dbReference type="Proteomes" id="UP001431783"/>
    </source>
</evidence>
<reference evidence="1 2" key="1">
    <citation type="submission" date="2023-03" db="EMBL/GenBank/DDBJ databases">
        <title>Genome insight into feeding habits of ladybird beetles.</title>
        <authorList>
            <person name="Li H.-S."/>
            <person name="Huang Y.-H."/>
            <person name="Pang H."/>
        </authorList>
    </citation>
    <scope>NUCLEOTIDE SEQUENCE [LARGE SCALE GENOMIC DNA]</scope>
    <source>
        <strain evidence="1">SYSU_2023b</strain>
        <tissue evidence="1">Whole body</tissue>
    </source>
</reference>